<evidence type="ECO:0000256" key="2">
    <source>
        <dbReference type="SAM" id="SignalP"/>
    </source>
</evidence>
<dbReference type="RefSeq" id="WP_263570695.1">
    <property type="nucleotide sequence ID" value="NZ_JAJIRN010000003.1"/>
</dbReference>
<dbReference type="CDD" id="cd16325">
    <property type="entry name" value="LolA"/>
    <property type="match status" value="1"/>
</dbReference>
<dbReference type="Pfam" id="PF03548">
    <property type="entry name" value="LolA"/>
    <property type="match status" value="1"/>
</dbReference>
<feature type="chain" id="PRO_5047097408" evidence="2">
    <location>
        <begin position="21"/>
        <end position="202"/>
    </location>
</feature>
<evidence type="ECO:0000256" key="1">
    <source>
        <dbReference type="ARBA" id="ARBA00022729"/>
    </source>
</evidence>
<accession>A0ABT2YDE9</accession>
<protein>
    <submittedName>
        <fullName evidence="3">Outer membrane lipoprotein carrier protein LolA</fullName>
    </submittedName>
</protein>
<dbReference type="InterPro" id="IPR029046">
    <property type="entry name" value="LolA/LolB/LppX"/>
</dbReference>
<dbReference type="Proteomes" id="UP001209701">
    <property type="component" value="Unassembled WGS sequence"/>
</dbReference>
<dbReference type="SUPFAM" id="SSF89392">
    <property type="entry name" value="Prokaryotic lipoproteins and lipoprotein localization factors"/>
    <property type="match status" value="1"/>
</dbReference>
<gene>
    <name evidence="3" type="ORF">LNV07_08195</name>
</gene>
<keyword evidence="3" id="KW-0449">Lipoprotein</keyword>
<keyword evidence="4" id="KW-1185">Reference proteome</keyword>
<dbReference type="Gene3D" id="2.50.20.10">
    <property type="entry name" value="Lipoprotein localisation LolA/LolB/LppX"/>
    <property type="match status" value="1"/>
</dbReference>
<proteinExistence type="predicted"/>
<reference evidence="3 4" key="1">
    <citation type="submission" date="2021-11" db="EMBL/GenBank/DDBJ databases">
        <authorList>
            <person name="Liang Q."/>
            <person name="Mou H."/>
            <person name="Liu Z."/>
        </authorList>
    </citation>
    <scope>NUCLEOTIDE SEQUENCE [LARGE SCALE GENOMIC DNA]</scope>
    <source>
        <strain evidence="3 4">CHU3</strain>
    </source>
</reference>
<feature type="signal peptide" evidence="2">
    <location>
        <begin position="1"/>
        <end position="20"/>
    </location>
</feature>
<organism evidence="3 4">
    <name type="scientific">Roseateles oligotrophus</name>
    <dbReference type="NCBI Taxonomy" id="1769250"/>
    <lineage>
        <taxon>Bacteria</taxon>
        <taxon>Pseudomonadati</taxon>
        <taxon>Pseudomonadota</taxon>
        <taxon>Betaproteobacteria</taxon>
        <taxon>Burkholderiales</taxon>
        <taxon>Sphaerotilaceae</taxon>
        <taxon>Roseateles</taxon>
    </lineage>
</organism>
<name>A0ABT2YDE9_9BURK</name>
<keyword evidence="1 2" id="KW-0732">Signal</keyword>
<dbReference type="EMBL" id="JAJIRN010000003">
    <property type="protein sequence ID" value="MCV2368078.1"/>
    <property type="molecule type" value="Genomic_DNA"/>
</dbReference>
<comment type="caution">
    <text evidence="3">The sequence shown here is derived from an EMBL/GenBank/DDBJ whole genome shotgun (WGS) entry which is preliminary data.</text>
</comment>
<evidence type="ECO:0000313" key="3">
    <source>
        <dbReference type="EMBL" id="MCV2368078.1"/>
    </source>
</evidence>
<sequence length="202" mass="22143">MKRLLLLLASSLGLMLPAWSGDLASEIRSRLSQPEVLHGDFEQAKTVSGFAKPLQSRGDFLVARGRGVLWRTVEPFASELRLTRDEIKASQGGSVSFKLDAAKEPTVRVINGLMFALLNGDVARLSELFEFSGAAQGKSWNLTLTPKQLALARLLKRVELHGDSLVRRIVLDEANGDVTQIRFLNQRGEAAALSSADQARFD</sequence>
<dbReference type="InterPro" id="IPR004564">
    <property type="entry name" value="OM_lipoprot_carrier_LolA-like"/>
</dbReference>
<evidence type="ECO:0000313" key="4">
    <source>
        <dbReference type="Proteomes" id="UP001209701"/>
    </source>
</evidence>